<dbReference type="PANTHER" id="PTHR43004">
    <property type="entry name" value="TRK SYSTEM POTASSIUM UPTAKE PROTEIN"/>
    <property type="match status" value="1"/>
</dbReference>
<dbReference type="PRINTS" id="PR00420">
    <property type="entry name" value="RNGMNOXGNASE"/>
</dbReference>
<evidence type="ECO:0000256" key="3">
    <source>
        <dbReference type="ARBA" id="ARBA00022630"/>
    </source>
</evidence>
<proteinExistence type="inferred from homology"/>
<dbReference type="InterPro" id="IPR036188">
    <property type="entry name" value="FAD/NAD-bd_sf"/>
</dbReference>
<dbReference type="Gene3D" id="3.40.30.120">
    <property type="match status" value="1"/>
</dbReference>
<dbReference type="GO" id="GO:0016709">
    <property type="term" value="F:oxidoreductase activity, acting on paired donors, with incorporation or reduction of molecular oxygen, NAD(P)H as one donor, and incorporation of one atom of oxygen"/>
    <property type="evidence" value="ECO:0007669"/>
    <property type="project" value="UniProtKB-ARBA"/>
</dbReference>
<evidence type="ECO:0000313" key="6">
    <source>
        <dbReference type="EMBL" id="SFT93849.1"/>
    </source>
</evidence>
<dbReference type="SUPFAM" id="SSF52833">
    <property type="entry name" value="Thioredoxin-like"/>
    <property type="match status" value="1"/>
</dbReference>
<dbReference type="RefSeq" id="WP_093582155.1">
    <property type="nucleotide sequence ID" value="NZ_FPBA01000017.1"/>
</dbReference>
<keyword evidence="3" id="KW-0285">Flavoprotein</keyword>
<dbReference type="EMBL" id="FPBA01000017">
    <property type="protein sequence ID" value="SFT93849.1"/>
    <property type="molecule type" value="Genomic_DNA"/>
</dbReference>
<dbReference type="Gene3D" id="3.50.50.60">
    <property type="entry name" value="FAD/NAD(P)-binding domain"/>
    <property type="match status" value="1"/>
</dbReference>
<dbReference type="InterPro" id="IPR050641">
    <property type="entry name" value="RIFMO-like"/>
</dbReference>
<evidence type="ECO:0000256" key="1">
    <source>
        <dbReference type="ARBA" id="ARBA00001974"/>
    </source>
</evidence>
<dbReference type="Proteomes" id="UP000199546">
    <property type="component" value="Unassembled WGS sequence"/>
</dbReference>
<organism evidence="6 7">
    <name type="scientific">Geodermatophilus amargosae</name>
    <dbReference type="NCBI Taxonomy" id="1296565"/>
    <lineage>
        <taxon>Bacteria</taxon>
        <taxon>Bacillati</taxon>
        <taxon>Actinomycetota</taxon>
        <taxon>Actinomycetes</taxon>
        <taxon>Geodermatophilales</taxon>
        <taxon>Geodermatophilaceae</taxon>
        <taxon>Geodermatophilus</taxon>
    </lineage>
</organism>
<protein>
    <submittedName>
        <fullName evidence="6">2-polyprenyl-6-methoxyphenol hydroxylase</fullName>
    </submittedName>
</protein>
<dbReference type="Pfam" id="PF21274">
    <property type="entry name" value="Rng_hyd_C"/>
    <property type="match status" value="1"/>
</dbReference>
<dbReference type="AlphaFoldDB" id="A0A1I7C368"/>
<evidence type="ECO:0000256" key="2">
    <source>
        <dbReference type="ARBA" id="ARBA00007801"/>
    </source>
</evidence>
<dbReference type="Gene3D" id="3.30.70.2450">
    <property type="match status" value="1"/>
</dbReference>
<feature type="domain" description="FAD-binding" evidence="5">
    <location>
        <begin position="18"/>
        <end position="354"/>
    </location>
</feature>
<dbReference type="OrthoDB" id="4246007at2"/>
<evidence type="ECO:0000313" key="7">
    <source>
        <dbReference type="Proteomes" id="UP000199546"/>
    </source>
</evidence>
<dbReference type="InterPro" id="IPR036249">
    <property type="entry name" value="Thioredoxin-like_sf"/>
</dbReference>
<dbReference type="STRING" id="1296565.SAMN05660657_04019"/>
<dbReference type="GO" id="GO:0071949">
    <property type="term" value="F:FAD binding"/>
    <property type="evidence" value="ECO:0007669"/>
    <property type="project" value="InterPro"/>
</dbReference>
<dbReference type="InterPro" id="IPR002938">
    <property type="entry name" value="FAD-bd"/>
</dbReference>
<keyword evidence="7" id="KW-1185">Reference proteome</keyword>
<evidence type="ECO:0000259" key="5">
    <source>
        <dbReference type="Pfam" id="PF01494"/>
    </source>
</evidence>
<dbReference type="Pfam" id="PF01494">
    <property type="entry name" value="FAD_binding_3"/>
    <property type="match status" value="1"/>
</dbReference>
<accession>A0A1I7C368</accession>
<evidence type="ECO:0000256" key="4">
    <source>
        <dbReference type="ARBA" id="ARBA00022827"/>
    </source>
</evidence>
<comment type="cofactor">
    <cofactor evidence="1">
        <name>FAD</name>
        <dbReference type="ChEBI" id="CHEBI:57692"/>
    </cofactor>
</comment>
<name>A0A1I7C368_9ACTN</name>
<dbReference type="SUPFAM" id="SSF51905">
    <property type="entry name" value="FAD/NAD(P)-binding domain"/>
    <property type="match status" value="1"/>
</dbReference>
<sequence>MTQPTPAREATTADDSRTVLVVGAGPVGLTAACELVRQGARVRLVDALAEPTAQSRAVVIHPRTQEHLAAMGVLDRVEAEGLAITAMELHSGREGTLRVHETTAHVDSRHRRILDLAQPETEAILAGLATGLGIPVERGTSFDGLVQDDDGVTVTLTSPAGTTQHRYGWVVGTDGGHSRVRAAVGTRIEGVFRGQHFLFADVAADTALSPDTIRMFLHPDGIGGAFPMPGGRTRLLFLVDPPEPGAEPTLGQTQRLVDERMAGQWRIGDPRWLTYFEVHHGQVPQYRHGRVLLAGDAAHIHSPAGGQGMNTGIQDAVNLAWKLALVSTGRAAPALLDTYHAERHPVGAAVVRQTNAMTNAVTASGPVAHLRDLALTVLGHVPALSGRLVSAMTETTIAYRRSPAVTGLAGGGRHASPGDHAPDVPGLTTADGAEAWIGDLLRRPGSLLLTTAGDRALLDRLRGALGSLGTVVPVVATAEGAPVDALVDPAGAVARRYGIGDAGLALVRPDGYLGYLSARADDRAVTEYLTDLLHVQRQPA</sequence>
<keyword evidence="4" id="KW-0274">FAD</keyword>
<gene>
    <name evidence="6" type="ORF">SAMN05660657_04019</name>
</gene>
<comment type="similarity">
    <text evidence="2">Belongs to the PheA/TfdB FAD monooxygenase family.</text>
</comment>
<dbReference type="PANTHER" id="PTHR43004:SF19">
    <property type="entry name" value="BINDING MONOOXYGENASE, PUTATIVE (JCVI)-RELATED"/>
    <property type="match status" value="1"/>
</dbReference>
<reference evidence="7" key="1">
    <citation type="submission" date="2016-10" db="EMBL/GenBank/DDBJ databases">
        <authorList>
            <person name="Varghese N."/>
            <person name="Submissions S."/>
        </authorList>
    </citation>
    <scope>NUCLEOTIDE SEQUENCE [LARGE SCALE GENOMIC DNA]</scope>
    <source>
        <strain evidence="7">DSM 46136</strain>
    </source>
</reference>